<dbReference type="EC" id="3.4.21.-" evidence="4"/>
<dbReference type="PANTHER" id="PTHR22939:SF129">
    <property type="entry name" value="SERINE PROTEASE HTRA2, MITOCHONDRIAL"/>
    <property type="match status" value="1"/>
</dbReference>
<keyword evidence="4" id="KW-0645">Protease</keyword>
<feature type="domain" description="FHA" evidence="3">
    <location>
        <begin position="21"/>
        <end position="70"/>
    </location>
</feature>
<evidence type="ECO:0000313" key="4">
    <source>
        <dbReference type="EMBL" id="NYJ03564.1"/>
    </source>
</evidence>
<keyword evidence="5" id="KW-1185">Reference proteome</keyword>
<protein>
    <submittedName>
        <fullName evidence="4">Putative serine protease PepD</fullName>
        <ecNumber evidence="4">3.4.21.-</ecNumber>
    </submittedName>
</protein>
<dbReference type="InterPro" id="IPR001940">
    <property type="entry name" value="Peptidase_S1C"/>
</dbReference>
<proteinExistence type="predicted"/>
<accession>A0A853C7M3</accession>
<feature type="domain" description="FHA" evidence="3">
    <location>
        <begin position="157"/>
        <end position="205"/>
    </location>
</feature>
<keyword evidence="2" id="KW-0812">Transmembrane</keyword>
<evidence type="ECO:0000313" key="5">
    <source>
        <dbReference type="Proteomes" id="UP000530424"/>
    </source>
</evidence>
<dbReference type="Gene3D" id="2.40.10.10">
    <property type="entry name" value="Trypsin-like serine proteases"/>
    <property type="match status" value="2"/>
</dbReference>
<evidence type="ECO:0000259" key="3">
    <source>
        <dbReference type="PROSITE" id="PS50006"/>
    </source>
</evidence>
<dbReference type="Pfam" id="PF13365">
    <property type="entry name" value="Trypsin_2"/>
    <property type="match status" value="1"/>
</dbReference>
<sequence length="668" mass="68544">MSTLTVETGGRSWTFEEPLVVTIGRDPASVVALTGASTSRRHAELRSDGNGWVLVDVGSSSGTYLNGTRVTEVRLTGQTEVRFGAVDGEPMRLTVVGAQPAPPRPGHPAGPAAGIPPGLDQTIVPGAGPAMPGLGGGPGVLVRVGGEGKRFAPGTIVRIGRDPQGEVTVDDPSVSRLHATVEMRADGWWFFDRSTAGTFDEEDRVGQRRLEEPVTLMLGHPTAGVEVEIIPIVAAGQAQKQLAAKKRNRALVIAAAAVAVLVVAGGIAVGVAQPWKDDPKPSGTTTAGEELTEAELDRAKAASVWIIAVDEAGESIYTGSGSLISEDGLILTNAHVGKPSAPGQEPPAEDPAGLLVAFPPADNLDGAVEVKYAAEPLVADGVLDLAVLQITGDKDGNAIAPEDLDLPEPMPLGTSGDVETGDDIRALGFPGLAAITLDDPSHRGLTVTRGVVSTFNAEEGVGDRAWIDSDIRIGSGNSGGASINDDGELVGINSAVVTAGTSQGQAGEFTGGSALIRPVDLAADILEIAEAGGDESYVSPYLEDVPEPPTPDDASVTLESGGWSLDGAATCATPSTPDNPQTLTGAEIPGTVYAEYNVTGVPDGTPFEIQFWALNGKKQLGEPLQGTWDQGPDTICVSITIEIPIELEGLNAVMVVGDAGVDNPVFFG</sequence>
<organism evidence="4 5">
    <name type="scientific">Nocardioides thalensis</name>
    <dbReference type="NCBI Taxonomy" id="1914755"/>
    <lineage>
        <taxon>Bacteria</taxon>
        <taxon>Bacillati</taxon>
        <taxon>Actinomycetota</taxon>
        <taxon>Actinomycetes</taxon>
        <taxon>Propionibacteriales</taxon>
        <taxon>Nocardioidaceae</taxon>
        <taxon>Nocardioides</taxon>
    </lineage>
</organism>
<keyword evidence="2" id="KW-0472">Membrane</keyword>
<dbReference type="GO" id="GO:0004252">
    <property type="term" value="F:serine-type endopeptidase activity"/>
    <property type="evidence" value="ECO:0007669"/>
    <property type="project" value="InterPro"/>
</dbReference>
<dbReference type="SUPFAM" id="SSF49879">
    <property type="entry name" value="SMAD/FHA domain"/>
    <property type="match status" value="2"/>
</dbReference>
<gene>
    <name evidence="4" type="ORF">HNR19_004262</name>
</gene>
<feature type="transmembrane region" description="Helical" evidence="2">
    <location>
        <begin position="250"/>
        <end position="272"/>
    </location>
</feature>
<evidence type="ECO:0000256" key="2">
    <source>
        <dbReference type="SAM" id="Phobius"/>
    </source>
</evidence>
<dbReference type="GO" id="GO:0006508">
    <property type="term" value="P:proteolysis"/>
    <property type="evidence" value="ECO:0007669"/>
    <property type="project" value="UniProtKB-KW"/>
</dbReference>
<dbReference type="PRINTS" id="PR00834">
    <property type="entry name" value="PROTEASES2C"/>
</dbReference>
<dbReference type="SMART" id="SM00240">
    <property type="entry name" value="FHA"/>
    <property type="match status" value="2"/>
</dbReference>
<dbReference type="EMBL" id="JACCFP010000001">
    <property type="protein sequence ID" value="NYJ03564.1"/>
    <property type="molecule type" value="Genomic_DNA"/>
</dbReference>
<comment type="caution">
    <text evidence="4">The sequence shown here is derived from an EMBL/GenBank/DDBJ whole genome shotgun (WGS) entry which is preliminary data.</text>
</comment>
<dbReference type="RefSeq" id="WP_179669851.1">
    <property type="nucleotide sequence ID" value="NZ_JACCFP010000001.1"/>
</dbReference>
<dbReference type="PANTHER" id="PTHR22939">
    <property type="entry name" value="SERINE PROTEASE FAMILY S1C HTRA-RELATED"/>
    <property type="match status" value="1"/>
</dbReference>
<dbReference type="SUPFAM" id="SSF50494">
    <property type="entry name" value="Trypsin-like serine proteases"/>
    <property type="match status" value="1"/>
</dbReference>
<keyword evidence="4" id="KW-0378">Hydrolase</keyword>
<name>A0A853C7M3_9ACTN</name>
<dbReference type="Proteomes" id="UP000530424">
    <property type="component" value="Unassembled WGS sequence"/>
</dbReference>
<dbReference type="PROSITE" id="PS50006">
    <property type="entry name" value="FHA_DOMAIN"/>
    <property type="match status" value="2"/>
</dbReference>
<keyword evidence="1" id="KW-0597">Phosphoprotein</keyword>
<dbReference type="InterPro" id="IPR009003">
    <property type="entry name" value="Peptidase_S1_PA"/>
</dbReference>
<dbReference type="InterPro" id="IPR000253">
    <property type="entry name" value="FHA_dom"/>
</dbReference>
<dbReference type="AlphaFoldDB" id="A0A853C7M3"/>
<dbReference type="InterPro" id="IPR043504">
    <property type="entry name" value="Peptidase_S1_PA_chymotrypsin"/>
</dbReference>
<reference evidence="4 5" key="1">
    <citation type="submission" date="2020-07" db="EMBL/GenBank/DDBJ databases">
        <title>Sequencing the genomes of 1000 actinobacteria strains.</title>
        <authorList>
            <person name="Klenk H.-P."/>
        </authorList>
    </citation>
    <scope>NUCLEOTIDE SEQUENCE [LARGE SCALE GENOMIC DNA]</scope>
    <source>
        <strain evidence="4 5">DSM 103833</strain>
    </source>
</reference>
<dbReference type="Gene3D" id="2.60.200.20">
    <property type="match status" value="2"/>
</dbReference>
<dbReference type="InterPro" id="IPR008984">
    <property type="entry name" value="SMAD_FHA_dom_sf"/>
</dbReference>
<evidence type="ECO:0000256" key="1">
    <source>
        <dbReference type="ARBA" id="ARBA00022553"/>
    </source>
</evidence>
<dbReference type="Pfam" id="PF00498">
    <property type="entry name" value="FHA"/>
    <property type="match status" value="2"/>
</dbReference>
<keyword evidence="2" id="KW-1133">Transmembrane helix</keyword>